<accession>M2PNH5</accession>
<protein>
    <submittedName>
        <fullName evidence="1">Uncharacterized protein</fullName>
    </submittedName>
</protein>
<dbReference type="AlphaFoldDB" id="M2PNH5"/>
<name>M2PNH5_9FIRM</name>
<proteinExistence type="predicted"/>
<comment type="caution">
    <text evidence="1">The sequence shown here is derived from an EMBL/GenBank/DDBJ whole genome shotgun (WGS) entry which is preliminary data.</text>
</comment>
<reference evidence="1 2" key="1">
    <citation type="submission" date="2013-02" db="EMBL/GenBank/DDBJ databases">
        <title>The Genome Sequence of Lactobacillus catenaformis F0143.</title>
        <authorList>
            <consortium name="The Broad Institute Genome Sequencing Platform"/>
            <person name="Earl A."/>
            <person name="Ward D."/>
            <person name="Feldgarden M."/>
            <person name="Gevers D."/>
            <person name="Izard J."/>
            <person name="Blanton J.M."/>
            <person name="Mathney J."/>
            <person name="Dewhirst F.E."/>
            <person name="Young S.K."/>
            <person name="Zeng Q."/>
            <person name="Gargeya S."/>
            <person name="Fitzgerald M."/>
            <person name="Haas B."/>
            <person name="Abouelleil A."/>
            <person name="Alvarado L."/>
            <person name="Arachchi H.M."/>
            <person name="Berlin A."/>
            <person name="Chapman S.B."/>
            <person name="Gearin G."/>
            <person name="Goldberg J."/>
            <person name="Griggs A."/>
            <person name="Gujja S."/>
            <person name="Hansen M."/>
            <person name="Heiman D."/>
            <person name="Howarth C."/>
            <person name="Larimer J."/>
            <person name="Lui A."/>
            <person name="MacDonald P.J.P."/>
            <person name="McCowen C."/>
            <person name="Montmayeur A."/>
            <person name="Murphy C."/>
            <person name="Neiman D."/>
            <person name="Pearson M."/>
            <person name="Priest M."/>
            <person name="Roberts A."/>
            <person name="Saif S."/>
            <person name="Shea T."/>
            <person name="Sisk P."/>
            <person name="Stolte C."/>
            <person name="Sykes S."/>
            <person name="Wortman J."/>
            <person name="Nusbaum C."/>
            <person name="Birren B."/>
        </authorList>
    </citation>
    <scope>NUCLEOTIDE SEQUENCE [LARGE SCALE GENOMIC DNA]</scope>
    <source>
        <strain evidence="1 2">OT 569</strain>
    </source>
</reference>
<dbReference type="Proteomes" id="UP000011758">
    <property type="component" value="Unassembled WGS sequence"/>
</dbReference>
<evidence type="ECO:0000313" key="1">
    <source>
        <dbReference type="EMBL" id="EMD17139.1"/>
    </source>
</evidence>
<dbReference type="BioCyc" id="ECAT999415-HMP:GTTI-527-MONOMER"/>
<keyword evidence="2" id="KW-1185">Reference proteome</keyword>
<gene>
    <name evidence="1" type="ORF">HMPREF9943_00510</name>
</gene>
<evidence type="ECO:0000313" key="2">
    <source>
        <dbReference type="Proteomes" id="UP000011758"/>
    </source>
</evidence>
<organism evidence="1 2">
    <name type="scientific">Eggerthia catenaformis OT 569 = DSM 20559</name>
    <dbReference type="NCBI Taxonomy" id="999415"/>
    <lineage>
        <taxon>Bacteria</taxon>
        <taxon>Bacillati</taxon>
        <taxon>Bacillota</taxon>
        <taxon>Erysipelotrichia</taxon>
        <taxon>Erysipelotrichales</taxon>
        <taxon>Coprobacillaceae</taxon>
        <taxon>Eggerthia</taxon>
    </lineage>
</organism>
<dbReference type="EMBL" id="AGEJ01000010">
    <property type="protein sequence ID" value="EMD17139.1"/>
    <property type="molecule type" value="Genomic_DNA"/>
</dbReference>
<sequence>MGGASEFLKLEEGVSFYTVQKAVNESVNCGILLDYRQREDGKYCLNLKVKSIPAINKDTYLIIIAND</sequence>